<comment type="caution">
    <text evidence="7">The sequence shown here is derived from an EMBL/GenBank/DDBJ whole genome shotgun (WGS) entry which is preliminary data.</text>
</comment>
<gene>
    <name evidence="7" type="ORF">NQ318_015670</name>
</gene>
<evidence type="ECO:0000256" key="4">
    <source>
        <dbReference type="ARBA" id="ARBA00022989"/>
    </source>
</evidence>
<keyword evidence="8" id="KW-1185">Reference proteome</keyword>
<dbReference type="SUPFAM" id="SSF48652">
    <property type="entry name" value="Tetraspanin"/>
    <property type="match status" value="1"/>
</dbReference>
<evidence type="ECO:0008006" key="9">
    <source>
        <dbReference type="Google" id="ProtNLM"/>
    </source>
</evidence>
<feature type="transmembrane region" description="Helical" evidence="6">
    <location>
        <begin position="12"/>
        <end position="34"/>
    </location>
</feature>
<dbReference type="AlphaFoldDB" id="A0AAV8XRS7"/>
<feature type="transmembrane region" description="Helical" evidence="6">
    <location>
        <begin position="54"/>
        <end position="75"/>
    </location>
</feature>
<dbReference type="InterPro" id="IPR018499">
    <property type="entry name" value="Tetraspanin/Peripherin"/>
</dbReference>
<dbReference type="Proteomes" id="UP001162162">
    <property type="component" value="Unassembled WGS sequence"/>
</dbReference>
<evidence type="ECO:0000256" key="3">
    <source>
        <dbReference type="ARBA" id="ARBA00022692"/>
    </source>
</evidence>
<dbReference type="EMBL" id="JAPWTK010000382">
    <property type="protein sequence ID" value="KAJ8941238.1"/>
    <property type="molecule type" value="Genomic_DNA"/>
</dbReference>
<name>A0AAV8XRS7_9CUCU</name>
<dbReference type="PRINTS" id="PR00259">
    <property type="entry name" value="TMFOUR"/>
</dbReference>
<dbReference type="PROSITE" id="PS00421">
    <property type="entry name" value="TM4_1"/>
    <property type="match status" value="1"/>
</dbReference>
<evidence type="ECO:0000313" key="7">
    <source>
        <dbReference type="EMBL" id="KAJ8941238.1"/>
    </source>
</evidence>
<feature type="non-terminal residue" evidence="7">
    <location>
        <position position="339"/>
    </location>
</feature>
<comment type="subcellular location">
    <subcellularLocation>
        <location evidence="1">Membrane</location>
        <topology evidence="1">Multi-pass membrane protein</topology>
    </subcellularLocation>
</comment>
<keyword evidence="4 6" id="KW-1133">Transmembrane helix</keyword>
<dbReference type="PANTHER" id="PTHR19282:SF273">
    <property type="entry name" value="TETRASPANIN"/>
    <property type="match status" value="1"/>
</dbReference>
<comment type="similarity">
    <text evidence="2">Belongs to the tetraspanin (TM4SF) family.</text>
</comment>
<dbReference type="CDD" id="cd03127">
    <property type="entry name" value="tetraspanin_LEL"/>
    <property type="match status" value="1"/>
</dbReference>
<evidence type="ECO:0000256" key="2">
    <source>
        <dbReference type="ARBA" id="ARBA00006840"/>
    </source>
</evidence>
<sequence>MKSCGMNFIKYLLFIFNLIFAISGLGILIAGALVISDVSEFNHFIDGGLLGPPIVLIVAGAIVFVIAFLGCFGAIKESYNMLISVTTDGNQVLCETGEDSCGNHSNVEEGFRRRLSFGQANFPVAQRASQKVGKMSTMFYENRAGWPSTSSSDDDMKRLRNLLNTDRCLSVRLISETLDITKTIVNEIVSESLGMRNVCAKLVPKFAVLLAIIFIIELAVGIAAAVYKSDFHHALNGTLRKSLENYSNDNDRIAWDNVQKKLMCCGINGPNDWEEKNIAIPFSCCHNNDNIDKEPDSYCIDSGTGKYRFKIGCYEQLKMKINSNAKILIGVGIGIAFIE</sequence>
<evidence type="ECO:0000256" key="1">
    <source>
        <dbReference type="ARBA" id="ARBA00004141"/>
    </source>
</evidence>
<dbReference type="InterPro" id="IPR008952">
    <property type="entry name" value="Tetraspanin_EC2_sf"/>
</dbReference>
<proteinExistence type="inferred from homology"/>
<reference evidence="7" key="1">
    <citation type="journal article" date="2023" name="Insect Mol. Biol.">
        <title>Genome sequencing provides insights into the evolution of gene families encoding plant cell wall-degrading enzymes in longhorned beetles.</title>
        <authorList>
            <person name="Shin N.R."/>
            <person name="Okamura Y."/>
            <person name="Kirsch R."/>
            <person name="Pauchet Y."/>
        </authorList>
    </citation>
    <scope>NUCLEOTIDE SEQUENCE</scope>
    <source>
        <strain evidence="7">AMC_N1</strain>
    </source>
</reference>
<feature type="transmembrane region" description="Helical" evidence="6">
    <location>
        <begin position="206"/>
        <end position="227"/>
    </location>
</feature>
<dbReference type="PANTHER" id="PTHR19282">
    <property type="entry name" value="TETRASPANIN"/>
    <property type="match status" value="1"/>
</dbReference>
<accession>A0AAV8XRS7</accession>
<dbReference type="InterPro" id="IPR018503">
    <property type="entry name" value="Tetraspanin_CS"/>
</dbReference>
<dbReference type="Pfam" id="PF00335">
    <property type="entry name" value="Tetraspanin"/>
    <property type="match status" value="2"/>
</dbReference>
<keyword evidence="3 6" id="KW-0812">Transmembrane</keyword>
<evidence type="ECO:0000313" key="8">
    <source>
        <dbReference type="Proteomes" id="UP001162162"/>
    </source>
</evidence>
<keyword evidence="5 6" id="KW-0472">Membrane</keyword>
<dbReference type="Gene3D" id="1.10.1450.10">
    <property type="entry name" value="Tetraspanin"/>
    <property type="match status" value="1"/>
</dbReference>
<evidence type="ECO:0000256" key="5">
    <source>
        <dbReference type="ARBA" id="ARBA00023136"/>
    </source>
</evidence>
<dbReference type="GO" id="GO:0005886">
    <property type="term" value="C:plasma membrane"/>
    <property type="evidence" value="ECO:0007669"/>
    <property type="project" value="TreeGrafter"/>
</dbReference>
<organism evidence="7 8">
    <name type="scientific">Aromia moschata</name>
    <dbReference type="NCBI Taxonomy" id="1265417"/>
    <lineage>
        <taxon>Eukaryota</taxon>
        <taxon>Metazoa</taxon>
        <taxon>Ecdysozoa</taxon>
        <taxon>Arthropoda</taxon>
        <taxon>Hexapoda</taxon>
        <taxon>Insecta</taxon>
        <taxon>Pterygota</taxon>
        <taxon>Neoptera</taxon>
        <taxon>Endopterygota</taxon>
        <taxon>Coleoptera</taxon>
        <taxon>Polyphaga</taxon>
        <taxon>Cucujiformia</taxon>
        <taxon>Chrysomeloidea</taxon>
        <taxon>Cerambycidae</taxon>
        <taxon>Cerambycinae</taxon>
        <taxon>Callichromatini</taxon>
        <taxon>Aromia</taxon>
    </lineage>
</organism>
<evidence type="ECO:0000256" key="6">
    <source>
        <dbReference type="SAM" id="Phobius"/>
    </source>
</evidence>
<protein>
    <recommendedName>
        <fullName evidence="9">Tetraspanin</fullName>
    </recommendedName>
</protein>